<proteinExistence type="inferred from homology"/>
<dbReference type="GO" id="GO:0016887">
    <property type="term" value="F:ATP hydrolysis activity"/>
    <property type="evidence" value="ECO:0007669"/>
    <property type="project" value="InterPro"/>
</dbReference>
<feature type="transmembrane region" description="Helical" evidence="10">
    <location>
        <begin position="162"/>
        <end position="180"/>
    </location>
</feature>
<comment type="subcellular location">
    <subcellularLocation>
        <location evidence="1">Membrane</location>
        <topology evidence="1">Multi-pass membrane protein</topology>
    </subcellularLocation>
</comment>
<evidence type="ECO:0000256" key="4">
    <source>
        <dbReference type="ARBA" id="ARBA00022741"/>
    </source>
</evidence>
<feature type="region of interest" description="Disordered" evidence="9">
    <location>
        <begin position="243"/>
        <end position="298"/>
    </location>
</feature>
<feature type="compositionally biased region" description="Basic and acidic residues" evidence="9">
    <location>
        <begin position="901"/>
        <end position="916"/>
    </location>
</feature>
<dbReference type="InterPro" id="IPR027417">
    <property type="entry name" value="P-loop_NTPase"/>
</dbReference>
<evidence type="ECO:0000313" key="13">
    <source>
        <dbReference type="EMBL" id="KAF2822491.1"/>
    </source>
</evidence>
<dbReference type="Proteomes" id="UP000799424">
    <property type="component" value="Unassembled WGS sequence"/>
</dbReference>
<feature type="transmembrane region" description="Helical" evidence="10">
    <location>
        <begin position="29"/>
        <end position="49"/>
    </location>
</feature>
<dbReference type="SMART" id="SM00382">
    <property type="entry name" value="AAA"/>
    <property type="match status" value="1"/>
</dbReference>
<protein>
    <recommendedName>
        <fullName evidence="15">Heavy metal tolerance protein</fullName>
    </recommendedName>
</protein>
<organism evidence="13 14">
    <name type="scientific">Ophiobolus disseminans</name>
    <dbReference type="NCBI Taxonomy" id="1469910"/>
    <lineage>
        <taxon>Eukaryota</taxon>
        <taxon>Fungi</taxon>
        <taxon>Dikarya</taxon>
        <taxon>Ascomycota</taxon>
        <taxon>Pezizomycotina</taxon>
        <taxon>Dothideomycetes</taxon>
        <taxon>Pleosporomycetidae</taxon>
        <taxon>Pleosporales</taxon>
        <taxon>Pleosporineae</taxon>
        <taxon>Phaeosphaeriaceae</taxon>
        <taxon>Ophiobolus</taxon>
    </lineage>
</organism>
<evidence type="ECO:0000259" key="12">
    <source>
        <dbReference type="PROSITE" id="PS50929"/>
    </source>
</evidence>
<evidence type="ECO:0000313" key="14">
    <source>
        <dbReference type="Proteomes" id="UP000799424"/>
    </source>
</evidence>
<dbReference type="PANTHER" id="PTHR24221:SF651">
    <property type="entry name" value="HEAVY METAL TOLERANCE PROTEIN"/>
    <property type="match status" value="1"/>
</dbReference>
<feature type="transmembrane region" description="Helical" evidence="10">
    <location>
        <begin position="473"/>
        <end position="492"/>
    </location>
</feature>
<feature type="compositionally biased region" description="Low complexity" evidence="9">
    <location>
        <begin position="917"/>
        <end position="927"/>
    </location>
</feature>
<keyword evidence="4" id="KW-0547">Nucleotide-binding</keyword>
<dbReference type="EMBL" id="MU006234">
    <property type="protein sequence ID" value="KAF2822491.1"/>
    <property type="molecule type" value="Genomic_DNA"/>
</dbReference>
<dbReference type="SUPFAM" id="SSF90123">
    <property type="entry name" value="ABC transporter transmembrane region"/>
    <property type="match status" value="1"/>
</dbReference>
<dbReference type="PROSITE" id="PS00211">
    <property type="entry name" value="ABC_TRANSPORTER_1"/>
    <property type="match status" value="1"/>
</dbReference>
<accession>A0A6A6ZN10</accession>
<dbReference type="InterPro" id="IPR011527">
    <property type="entry name" value="ABC1_TM_dom"/>
</dbReference>
<dbReference type="Gene3D" id="3.40.50.300">
    <property type="entry name" value="P-loop containing nucleotide triphosphate hydrolases"/>
    <property type="match status" value="1"/>
</dbReference>
<evidence type="ECO:0000259" key="11">
    <source>
        <dbReference type="PROSITE" id="PS50893"/>
    </source>
</evidence>
<dbReference type="Pfam" id="PF00664">
    <property type="entry name" value="ABC_membrane"/>
    <property type="match status" value="1"/>
</dbReference>
<keyword evidence="7 10" id="KW-0472">Membrane</keyword>
<keyword evidence="6 10" id="KW-1133">Transmembrane helix</keyword>
<feature type="transmembrane region" description="Helical" evidence="10">
    <location>
        <begin position="329"/>
        <end position="348"/>
    </location>
</feature>
<evidence type="ECO:0000256" key="5">
    <source>
        <dbReference type="ARBA" id="ARBA00022840"/>
    </source>
</evidence>
<feature type="domain" description="ABC transmembrane type-1" evidence="12">
    <location>
        <begin position="332"/>
        <end position="616"/>
    </location>
</feature>
<comment type="similarity">
    <text evidence="8">Belongs to the ABC transporter superfamily. ABCB family. Heavy Metal importer (TC 3.A.1.210) subfamily.</text>
</comment>
<reference evidence="13" key="1">
    <citation type="journal article" date="2020" name="Stud. Mycol.">
        <title>101 Dothideomycetes genomes: a test case for predicting lifestyles and emergence of pathogens.</title>
        <authorList>
            <person name="Haridas S."/>
            <person name="Albert R."/>
            <person name="Binder M."/>
            <person name="Bloem J."/>
            <person name="Labutti K."/>
            <person name="Salamov A."/>
            <person name="Andreopoulos B."/>
            <person name="Baker S."/>
            <person name="Barry K."/>
            <person name="Bills G."/>
            <person name="Bluhm B."/>
            <person name="Cannon C."/>
            <person name="Castanera R."/>
            <person name="Culley D."/>
            <person name="Daum C."/>
            <person name="Ezra D."/>
            <person name="Gonzalez J."/>
            <person name="Henrissat B."/>
            <person name="Kuo A."/>
            <person name="Liang C."/>
            <person name="Lipzen A."/>
            <person name="Lutzoni F."/>
            <person name="Magnuson J."/>
            <person name="Mondo S."/>
            <person name="Nolan M."/>
            <person name="Ohm R."/>
            <person name="Pangilinan J."/>
            <person name="Park H.-J."/>
            <person name="Ramirez L."/>
            <person name="Alfaro M."/>
            <person name="Sun H."/>
            <person name="Tritt A."/>
            <person name="Yoshinaga Y."/>
            <person name="Zwiers L.-H."/>
            <person name="Turgeon B."/>
            <person name="Goodwin S."/>
            <person name="Spatafora J."/>
            <person name="Crous P."/>
            <person name="Grigoriev I."/>
        </authorList>
    </citation>
    <scope>NUCLEOTIDE SEQUENCE</scope>
    <source>
        <strain evidence="13">CBS 113818</strain>
    </source>
</reference>
<dbReference type="InterPro" id="IPR036640">
    <property type="entry name" value="ABC1_TM_sf"/>
</dbReference>
<evidence type="ECO:0000256" key="6">
    <source>
        <dbReference type="ARBA" id="ARBA00022989"/>
    </source>
</evidence>
<dbReference type="PANTHER" id="PTHR24221">
    <property type="entry name" value="ATP-BINDING CASSETTE SUB-FAMILY B"/>
    <property type="match status" value="1"/>
</dbReference>
<feature type="region of interest" description="Disordered" evidence="9">
    <location>
        <begin position="901"/>
        <end position="957"/>
    </location>
</feature>
<dbReference type="OrthoDB" id="6500128at2759"/>
<dbReference type="CDD" id="cd03253">
    <property type="entry name" value="ABCC_ATM1_transporter"/>
    <property type="match status" value="1"/>
</dbReference>
<dbReference type="PROSITE" id="PS50929">
    <property type="entry name" value="ABC_TM1F"/>
    <property type="match status" value="1"/>
</dbReference>
<keyword evidence="5" id="KW-0067">ATP-binding</keyword>
<keyword evidence="14" id="KW-1185">Reference proteome</keyword>
<evidence type="ECO:0000256" key="2">
    <source>
        <dbReference type="ARBA" id="ARBA00022448"/>
    </source>
</evidence>
<feature type="domain" description="ABC transporter" evidence="11">
    <location>
        <begin position="650"/>
        <end position="884"/>
    </location>
</feature>
<feature type="transmembrane region" description="Helical" evidence="10">
    <location>
        <begin position="132"/>
        <end position="150"/>
    </location>
</feature>
<evidence type="ECO:0000256" key="10">
    <source>
        <dbReference type="SAM" id="Phobius"/>
    </source>
</evidence>
<dbReference type="SUPFAM" id="SSF52540">
    <property type="entry name" value="P-loop containing nucleoside triphosphate hydrolases"/>
    <property type="match status" value="1"/>
</dbReference>
<feature type="compositionally biased region" description="Low complexity" evidence="9">
    <location>
        <begin position="244"/>
        <end position="272"/>
    </location>
</feature>
<dbReference type="InterPro" id="IPR003439">
    <property type="entry name" value="ABC_transporter-like_ATP-bd"/>
</dbReference>
<evidence type="ECO:0000256" key="3">
    <source>
        <dbReference type="ARBA" id="ARBA00022692"/>
    </source>
</evidence>
<dbReference type="PROSITE" id="PS50893">
    <property type="entry name" value="ABC_TRANSPORTER_2"/>
    <property type="match status" value="1"/>
</dbReference>
<evidence type="ECO:0008006" key="15">
    <source>
        <dbReference type="Google" id="ProtNLM"/>
    </source>
</evidence>
<dbReference type="GO" id="GO:0005524">
    <property type="term" value="F:ATP binding"/>
    <property type="evidence" value="ECO:0007669"/>
    <property type="project" value="UniProtKB-KW"/>
</dbReference>
<keyword evidence="3 10" id="KW-0812">Transmembrane</keyword>
<dbReference type="GO" id="GO:0005774">
    <property type="term" value="C:vacuolar membrane"/>
    <property type="evidence" value="ECO:0007669"/>
    <property type="project" value="TreeGrafter"/>
</dbReference>
<name>A0A6A6ZN10_9PLEO</name>
<dbReference type="FunFam" id="1.20.1560.10:FF:000050">
    <property type="entry name" value="Vacuolar ABC heavy metal transporter (Hmt1)"/>
    <property type="match status" value="1"/>
</dbReference>
<dbReference type="FunFam" id="3.40.50.300:FF:000186">
    <property type="entry name" value="ATP-binding cassette sub-family B member 7, mitochondrial"/>
    <property type="match status" value="1"/>
</dbReference>
<keyword evidence="2" id="KW-0813">Transport</keyword>
<feature type="transmembrane region" description="Helical" evidence="10">
    <location>
        <begin position="98"/>
        <end position="120"/>
    </location>
</feature>
<dbReference type="Pfam" id="PF00005">
    <property type="entry name" value="ABC_tran"/>
    <property type="match status" value="1"/>
</dbReference>
<sequence>MAELDLSALDRERWSHAATLRKTTTVLQYAYPIFMLCFFLVAFTTRSIVATNSNTNIAKPTTTGPGGKPLPATDPTRNFVKKTVHDDVTQTQKRVFEWVSLAAALTFIGNSVLVVTHSLVMKKEHWWAGKSVVIYLVGSFFVYCLFLISLLDSKPSPTTAHLATWVAAAVFEVVLVALSFEIYTHAHKEPTAGTRPSKQLRFHMTDWEAAEVAMDLLRIMLLLALIGFYAVFVIMPQRRRTEEGSSSETTSLLASGADQNGHAENGNGHANGSYGTTDAVGGKHPPTENAPPAWSRPTGAPSRSWWEYIKGYHVFFPYLWPSKDRKLQIIVVLCFLLVLAQRVVNLLVPDQLGHIVNRLAKVEEGSPWTAIIIFISFRFLQGSNGVLGALRSALWIPVSQYSYRELSVAAFEHVHSLSLDFHLGKKTGEVLSALGKGSSINTFLEQVTFQVVPMLVDLAAAIGYFLIRFDAYYALVIAVVTFWYIYLTIRMAQWRAEIRREMVNADREEDAVKNDSMVSYETVKYFNAEAYEFNRYRGAVEKYQNAEYKVMFSLNVMNITQNMVFMLGLLVTCFIAAYQVANGDQDVGKFVILIAYMGQLQSPLNFFGTFYRMIQSAMINSERMLELFKEQPTVVDKENAIDLPSCQGQLRFQDVHFSYDQRKPALMGLDFYCTPGTTTAFVGESGGGKSTIFRLLYRFYNTLSGSIQVDGHDVEDLTIDSVRSHIGVVPQDTVLFNETLMYNLRYANPDATDEQVYEACRAASIHDKIMTFPDKYETKVGERGLRLSGGEKQRVAIARTILKDPRIIMLDEATAALDTETEQHIQEAFTKLAEGRTMLIIAHRLSTITHADQILVLHKGRVQERGTHEELLERNGHYAAMWKKQIRAQRAAEQAKVLKDKADRLRRESKDGHINIDDGSSSHSASSSDDERNKKMRSGAISSSYKQESSGKPHGHP</sequence>
<dbReference type="AlphaFoldDB" id="A0A6A6ZN10"/>
<feature type="transmembrane region" description="Helical" evidence="10">
    <location>
        <begin position="559"/>
        <end position="578"/>
    </location>
</feature>
<dbReference type="GO" id="GO:0140359">
    <property type="term" value="F:ABC-type transporter activity"/>
    <property type="evidence" value="ECO:0007669"/>
    <property type="project" value="InterPro"/>
</dbReference>
<evidence type="ECO:0000256" key="7">
    <source>
        <dbReference type="ARBA" id="ARBA00023136"/>
    </source>
</evidence>
<dbReference type="GO" id="GO:0000041">
    <property type="term" value="P:transition metal ion transport"/>
    <property type="evidence" value="ECO:0007669"/>
    <property type="project" value="UniProtKB-ARBA"/>
</dbReference>
<feature type="compositionally biased region" description="Polar residues" evidence="9">
    <location>
        <begin position="940"/>
        <end position="950"/>
    </location>
</feature>
<dbReference type="InterPro" id="IPR017871">
    <property type="entry name" value="ABC_transporter-like_CS"/>
</dbReference>
<evidence type="ECO:0000256" key="8">
    <source>
        <dbReference type="ARBA" id="ARBA00024363"/>
    </source>
</evidence>
<dbReference type="CDD" id="cd18583">
    <property type="entry name" value="ABC_6TM_HMT1"/>
    <property type="match status" value="1"/>
</dbReference>
<evidence type="ECO:0000256" key="9">
    <source>
        <dbReference type="SAM" id="MobiDB-lite"/>
    </source>
</evidence>
<dbReference type="InterPro" id="IPR003593">
    <property type="entry name" value="AAA+_ATPase"/>
</dbReference>
<dbReference type="Gene3D" id="1.20.1560.10">
    <property type="entry name" value="ABC transporter type 1, transmembrane domain"/>
    <property type="match status" value="1"/>
</dbReference>
<evidence type="ECO:0000256" key="1">
    <source>
        <dbReference type="ARBA" id="ARBA00004141"/>
    </source>
</evidence>
<dbReference type="InterPro" id="IPR039421">
    <property type="entry name" value="Type_1_exporter"/>
</dbReference>
<feature type="transmembrane region" description="Helical" evidence="10">
    <location>
        <begin position="216"/>
        <end position="235"/>
    </location>
</feature>
<gene>
    <name evidence="13" type="ORF">CC86DRAFT_79442</name>
</gene>